<evidence type="ECO:0000256" key="12">
    <source>
        <dbReference type="ARBA" id="ARBA00022989"/>
    </source>
</evidence>
<comment type="subcellular location">
    <subcellularLocation>
        <location evidence="1">Endomembrane system</location>
        <topology evidence="1">Multi-pass membrane protein</topology>
    </subcellularLocation>
</comment>
<reference evidence="19" key="1">
    <citation type="submission" date="2021-11" db="EMBL/GenBank/DDBJ databases">
        <authorList>
            <consortium name="Genoscope - CEA"/>
            <person name="William W."/>
        </authorList>
    </citation>
    <scope>NUCLEOTIDE SEQUENCE</scope>
</reference>
<evidence type="ECO:0000256" key="8">
    <source>
        <dbReference type="ARBA" id="ARBA00022837"/>
    </source>
</evidence>
<evidence type="ECO:0000256" key="15">
    <source>
        <dbReference type="ARBA" id="ARBA00048694"/>
    </source>
</evidence>
<dbReference type="AlphaFoldDB" id="A0A8J2SH31"/>
<keyword evidence="8" id="KW-0106">Calcium</keyword>
<keyword evidence="12 17" id="KW-1133">Transmembrane helix</keyword>
<dbReference type="SUPFAM" id="SSF81665">
    <property type="entry name" value="Calcium ATPase, transmembrane domain M"/>
    <property type="match status" value="1"/>
</dbReference>
<dbReference type="PANTHER" id="PTHR24093">
    <property type="entry name" value="CATION TRANSPORTING ATPASE"/>
    <property type="match status" value="1"/>
</dbReference>
<feature type="region of interest" description="Disordered" evidence="16">
    <location>
        <begin position="1075"/>
        <end position="1120"/>
    </location>
</feature>
<dbReference type="Gene3D" id="3.40.1110.10">
    <property type="entry name" value="Calcium-transporting ATPase, cytoplasmic domain N"/>
    <property type="match status" value="1"/>
</dbReference>
<dbReference type="Pfam" id="PF13246">
    <property type="entry name" value="Cation_ATPase"/>
    <property type="match status" value="1"/>
</dbReference>
<dbReference type="InterPro" id="IPR006068">
    <property type="entry name" value="ATPase_P-typ_cation-transptr_C"/>
</dbReference>
<keyword evidence="6" id="KW-0479">Metal-binding</keyword>
<evidence type="ECO:0000256" key="6">
    <source>
        <dbReference type="ARBA" id="ARBA00022723"/>
    </source>
</evidence>
<dbReference type="EC" id="7.2.2.10" evidence="2"/>
<dbReference type="InterPro" id="IPR008250">
    <property type="entry name" value="ATPase_P-typ_transduc_dom_A_sf"/>
</dbReference>
<feature type="transmembrane region" description="Helical" evidence="17">
    <location>
        <begin position="296"/>
        <end position="317"/>
    </location>
</feature>
<dbReference type="InterPro" id="IPR023299">
    <property type="entry name" value="ATPase_P-typ_cyto_dom_N"/>
</dbReference>
<dbReference type="GO" id="GO:0012505">
    <property type="term" value="C:endomembrane system"/>
    <property type="evidence" value="ECO:0007669"/>
    <property type="project" value="UniProtKB-SubCell"/>
</dbReference>
<keyword evidence="20" id="KW-1185">Reference proteome</keyword>
<feature type="transmembrane region" description="Helical" evidence="17">
    <location>
        <begin position="100"/>
        <end position="119"/>
    </location>
</feature>
<dbReference type="Gene3D" id="1.20.1110.10">
    <property type="entry name" value="Calcium-transporting ATPase, transmembrane domain"/>
    <property type="match status" value="2"/>
</dbReference>
<keyword evidence="10" id="KW-0460">Magnesium</keyword>
<keyword evidence="11" id="KW-1278">Translocase</keyword>
<evidence type="ECO:0000259" key="18">
    <source>
        <dbReference type="SMART" id="SM00831"/>
    </source>
</evidence>
<dbReference type="Gene3D" id="2.70.150.10">
    <property type="entry name" value="Calcium-transporting ATPase, cytoplasmic transduction domain A"/>
    <property type="match status" value="1"/>
</dbReference>
<dbReference type="InterPro" id="IPR001757">
    <property type="entry name" value="P_typ_ATPase"/>
</dbReference>
<keyword evidence="13" id="KW-0406">Ion transport</keyword>
<organism evidence="19 20">
    <name type="scientific">Pelagomonas calceolata</name>
    <dbReference type="NCBI Taxonomy" id="35677"/>
    <lineage>
        <taxon>Eukaryota</taxon>
        <taxon>Sar</taxon>
        <taxon>Stramenopiles</taxon>
        <taxon>Ochrophyta</taxon>
        <taxon>Pelagophyceae</taxon>
        <taxon>Pelagomonadales</taxon>
        <taxon>Pelagomonadaceae</taxon>
        <taxon>Pelagomonas</taxon>
    </lineage>
</organism>
<evidence type="ECO:0000256" key="4">
    <source>
        <dbReference type="ARBA" id="ARBA00022568"/>
    </source>
</evidence>
<evidence type="ECO:0000256" key="1">
    <source>
        <dbReference type="ARBA" id="ARBA00004127"/>
    </source>
</evidence>
<evidence type="ECO:0000256" key="14">
    <source>
        <dbReference type="ARBA" id="ARBA00023136"/>
    </source>
</evidence>
<accession>A0A8J2SH31</accession>
<evidence type="ECO:0000256" key="16">
    <source>
        <dbReference type="SAM" id="MobiDB-lite"/>
    </source>
</evidence>
<evidence type="ECO:0000256" key="5">
    <source>
        <dbReference type="ARBA" id="ARBA00022692"/>
    </source>
</evidence>
<keyword evidence="4" id="KW-0109">Calcium transport</keyword>
<evidence type="ECO:0000256" key="7">
    <source>
        <dbReference type="ARBA" id="ARBA00022741"/>
    </source>
</evidence>
<dbReference type="InterPro" id="IPR004014">
    <property type="entry name" value="ATPase_P-typ_cation-transptr_N"/>
</dbReference>
<keyword evidence="5 17" id="KW-0812">Transmembrane</keyword>
<feature type="compositionally biased region" description="Low complexity" evidence="16">
    <location>
        <begin position="1077"/>
        <end position="1086"/>
    </location>
</feature>
<dbReference type="PRINTS" id="PR00119">
    <property type="entry name" value="CATATPASE"/>
</dbReference>
<evidence type="ECO:0000256" key="17">
    <source>
        <dbReference type="SAM" id="Phobius"/>
    </source>
</evidence>
<dbReference type="SMART" id="SM00831">
    <property type="entry name" value="Cation_ATPase_N"/>
    <property type="match status" value="1"/>
</dbReference>
<dbReference type="NCBIfam" id="TIGR01494">
    <property type="entry name" value="ATPase_P-type"/>
    <property type="match status" value="2"/>
</dbReference>
<dbReference type="InterPro" id="IPR044492">
    <property type="entry name" value="P_typ_ATPase_HD_dom"/>
</dbReference>
<dbReference type="InterPro" id="IPR036412">
    <property type="entry name" value="HAD-like_sf"/>
</dbReference>
<evidence type="ECO:0000256" key="13">
    <source>
        <dbReference type="ARBA" id="ARBA00023065"/>
    </source>
</evidence>
<dbReference type="InterPro" id="IPR018303">
    <property type="entry name" value="ATPase_P-typ_P_site"/>
</dbReference>
<proteinExistence type="predicted"/>
<dbReference type="InterPro" id="IPR023298">
    <property type="entry name" value="ATPase_P-typ_TM_dom_sf"/>
</dbReference>
<evidence type="ECO:0000256" key="2">
    <source>
        <dbReference type="ARBA" id="ARBA00012790"/>
    </source>
</evidence>
<dbReference type="GO" id="GO:0046872">
    <property type="term" value="F:metal ion binding"/>
    <property type="evidence" value="ECO:0007669"/>
    <property type="project" value="UniProtKB-KW"/>
</dbReference>
<keyword evidence="7" id="KW-0547">Nucleotide-binding</keyword>
<comment type="caution">
    <text evidence="19">The sequence shown here is derived from an EMBL/GenBank/DDBJ whole genome shotgun (WGS) entry which is preliminary data.</text>
</comment>
<feature type="transmembrane region" description="Helical" evidence="17">
    <location>
        <begin position="900"/>
        <end position="920"/>
    </location>
</feature>
<evidence type="ECO:0000256" key="11">
    <source>
        <dbReference type="ARBA" id="ARBA00022967"/>
    </source>
</evidence>
<dbReference type="Proteomes" id="UP000789595">
    <property type="component" value="Unassembled WGS sequence"/>
</dbReference>
<evidence type="ECO:0000256" key="10">
    <source>
        <dbReference type="ARBA" id="ARBA00022842"/>
    </source>
</evidence>
<dbReference type="FunFam" id="1.20.1110.10:FF:000039">
    <property type="entry name" value="Calcium-transporting ATPase"/>
    <property type="match status" value="1"/>
</dbReference>
<evidence type="ECO:0000313" key="20">
    <source>
        <dbReference type="Proteomes" id="UP000789595"/>
    </source>
</evidence>
<keyword evidence="14 17" id="KW-0472">Membrane</keyword>
<protein>
    <recommendedName>
        <fullName evidence="2">P-type Ca(2+) transporter</fullName>
        <ecNumber evidence="2">7.2.2.10</ecNumber>
    </recommendedName>
</protein>
<dbReference type="SFLD" id="SFLDS00003">
    <property type="entry name" value="Haloacid_Dehalogenase"/>
    <property type="match status" value="1"/>
</dbReference>
<dbReference type="SUPFAM" id="SSF56784">
    <property type="entry name" value="HAD-like"/>
    <property type="match status" value="1"/>
</dbReference>
<evidence type="ECO:0000256" key="9">
    <source>
        <dbReference type="ARBA" id="ARBA00022840"/>
    </source>
</evidence>
<feature type="transmembrane region" description="Helical" evidence="17">
    <location>
        <begin position="329"/>
        <end position="354"/>
    </location>
</feature>
<gene>
    <name evidence="19" type="ORF">PECAL_2P06970</name>
</gene>
<dbReference type="InterPro" id="IPR023214">
    <property type="entry name" value="HAD_sf"/>
</dbReference>
<dbReference type="SUPFAM" id="SSF81653">
    <property type="entry name" value="Calcium ATPase, transduction domain A"/>
    <property type="match status" value="1"/>
</dbReference>
<dbReference type="GO" id="GO:0005524">
    <property type="term" value="F:ATP binding"/>
    <property type="evidence" value="ECO:0007669"/>
    <property type="project" value="UniProtKB-KW"/>
</dbReference>
<dbReference type="EMBL" id="CAKKNE010000002">
    <property type="protein sequence ID" value="CAH0367664.1"/>
    <property type="molecule type" value="Genomic_DNA"/>
</dbReference>
<sequence>MEEEMDKGRMAEELEMGAAPANWPSPRDLDDLMADREVANLQSLLKANGQTSMQQWLQVDPSQGLSSDIEKRRTIYGRNAFDAKPPTSFFAFWWDAMHDGAIIVLSVMAVVTILVWLFVETPKCVPNGYLEPVALVFSISVITLTTAGIDFSKERMFAALSDQLDASNKKFVLRNGQTLELPDAEIVVGDIVTFNAHNAASVPADGVLVAGSGVKMDEAALNGEPEPAEKSAEKPFILSGTVCTSGSGKLLVLAVGTHSVSGKIKAAVYGEAEEEGGSPLFDKLDKMSLKIGKAGMYPRMFVATVVFLVMTIVGVFIKGGPAREIVHYIVQAITILAVAVPEGLPLAVTLSLAFSSSKMSLDNNLVKTLKACETMGSATTICSDKTGTLTANRMTVRGAVVCGVVKPALDPRIDTAESRKSVGQRLRADKNIPNEALEELGRLISVDTMDESAVVFENGDNAPPAFKGNPTECALLELCRTLSIDWRGIRDSAIGRSDATRSQGHPFMFSSARKLMSWAVPRERGYRVYVKGAAEIVLSRCAWEVSSTNRVQKLKDERRESFYVNDVVKSFAASAMRTIALAYKDFDRLPQDWSQTTDEVKNADGTDAFVAETELVLMGIVGIEDPLRDEVPPAINRCYGAGIDVRMCTGDNLATAVAIASRCGILRKEHYKHGRMSPHVSDLLKDRAMTGKEFRKRVHNSEGVFVQAAFDEIWPRLRVMARCDPDDKHTLAHGLNKSLLFQDTETCAALKEEGITIFPDRQVVAMTGDGTNDAPALKRADVGFAMGISGTQIAKDAADIILLDDNFASIVTAAKWGRNVYDSVCKFLQFQLTVNIAAISVAVVGAFRYQESPIAAVQMLWINLIMDSLASLALATEPPDDALLDRPPVNRSDSIISEQMWYNMVGHAAYQVVVMMLLYYDLGASLLDTEPNGTPHHGKCGGVTVYSKHHSALFNCFVMMTLFNEINCRKLRGEWNVFAGLFKNPYFGSIWVLTMVIQIIGVQFGGAAIAVHKDGITSRQWLVCVCFGAGELVWQQVINVVHMLTKGGDEQVGEKGYRDAGILKIGSGRVALPETVRSASSRSNESSQRDLSLRRRASSKKGLSAREPSTTPRMVASEKV</sequence>
<dbReference type="PANTHER" id="PTHR24093:SF369">
    <property type="entry name" value="CALCIUM-TRANSPORTING ATPASE"/>
    <property type="match status" value="1"/>
</dbReference>
<name>A0A8J2SH31_9STRA</name>
<feature type="domain" description="Cation-transporting P-type ATPase N-terminal" evidence="18">
    <location>
        <begin position="48"/>
        <end position="117"/>
    </location>
</feature>
<feature type="transmembrane region" description="Helical" evidence="17">
    <location>
        <begin position="990"/>
        <end position="1011"/>
    </location>
</feature>
<dbReference type="SFLD" id="SFLDF00027">
    <property type="entry name" value="p-type_atpase"/>
    <property type="match status" value="1"/>
</dbReference>
<dbReference type="OrthoDB" id="116380at2759"/>
<dbReference type="Pfam" id="PF00122">
    <property type="entry name" value="E1-E2_ATPase"/>
    <property type="match status" value="1"/>
</dbReference>
<dbReference type="GO" id="GO:0005388">
    <property type="term" value="F:P-type calcium transporter activity"/>
    <property type="evidence" value="ECO:0007669"/>
    <property type="project" value="UniProtKB-EC"/>
</dbReference>
<dbReference type="Gene3D" id="3.40.50.1000">
    <property type="entry name" value="HAD superfamily/HAD-like"/>
    <property type="match status" value="1"/>
</dbReference>
<dbReference type="Pfam" id="PF00689">
    <property type="entry name" value="Cation_ATPase_C"/>
    <property type="match status" value="1"/>
</dbReference>
<evidence type="ECO:0000313" key="19">
    <source>
        <dbReference type="EMBL" id="CAH0367664.1"/>
    </source>
</evidence>
<dbReference type="GO" id="GO:0016887">
    <property type="term" value="F:ATP hydrolysis activity"/>
    <property type="evidence" value="ECO:0007669"/>
    <property type="project" value="InterPro"/>
</dbReference>
<dbReference type="InterPro" id="IPR059000">
    <property type="entry name" value="ATPase_P-type_domA"/>
</dbReference>
<comment type="catalytic activity">
    <reaction evidence="15">
        <text>Ca(2+)(in) + ATP + H2O = Ca(2+)(out) + ADP + phosphate + H(+)</text>
        <dbReference type="Rhea" id="RHEA:18105"/>
        <dbReference type="ChEBI" id="CHEBI:15377"/>
        <dbReference type="ChEBI" id="CHEBI:15378"/>
        <dbReference type="ChEBI" id="CHEBI:29108"/>
        <dbReference type="ChEBI" id="CHEBI:30616"/>
        <dbReference type="ChEBI" id="CHEBI:43474"/>
        <dbReference type="ChEBI" id="CHEBI:456216"/>
        <dbReference type="EC" id="7.2.2.10"/>
    </reaction>
</comment>
<dbReference type="GO" id="GO:0005886">
    <property type="term" value="C:plasma membrane"/>
    <property type="evidence" value="ECO:0007669"/>
    <property type="project" value="TreeGrafter"/>
</dbReference>
<dbReference type="SUPFAM" id="SSF81660">
    <property type="entry name" value="Metal cation-transporting ATPase, ATP-binding domain N"/>
    <property type="match status" value="1"/>
</dbReference>
<dbReference type="PROSITE" id="PS00154">
    <property type="entry name" value="ATPASE_E1_E2"/>
    <property type="match status" value="1"/>
</dbReference>
<dbReference type="SFLD" id="SFLDG00002">
    <property type="entry name" value="C1.7:_P-type_atpase_like"/>
    <property type="match status" value="1"/>
</dbReference>
<keyword evidence="9" id="KW-0067">ATP-binding</keyword>
<keyword evidence="3" id="KW-0813">Transport</keyword>
<dbReference type="Pfam" id="PF00690">
    <property type="entry name" value="Cation_ATPase_N"/>
    <property type="match status" value="1"/>
</dbReference>
<feature type="transmembrane region" description="Helical" evidence="17">
    <location>
        <begin position="131"/>
        <end position="151"/>
    </location>
</feature>
<evidence type="ECO:0000256" key="3">
    <source>
        <dbReference type="ARBA" id="ARBA00022448"/>
    </source>
</evidence>